<dbReference type="Pfam" id="PF13508">
    <property type="entry name" value="Acetyltransf_7"/>
    <property type="match status" value="1"/>
</dbReference>
<dbReference type="CDD" id="cd04301">
    <property type="entry name" value="NAT_SF"/>
    <property type="match status" value="1"/>
</dbReference>
<evidence type="ECO:0000313" key="2">
    <source>
        <dbReference type="EMBL" id="QFZ21647.1"/>
    </source>
</evidence>
<dbReference type="EMBL" id="CP034550">
    <property type="protein sequence ID" value="QFZ21647.1"/>
    <property type="molecule type" value="Genomic_DNA"/>
</dbReference>
<dbReference type="OrthoDB" id="4208at2"/>
<evidence type="ECO:0000259" key="1">
    <source>
        <dbReference type="PROSITE" id="PS51186"/>
    </source>
</evidence>
<keyword evidence="2" id="KW-0808">Transferase</keyword>
<keyword evidence="3" id="KW-1185">Reference proteome</keyword>
<dbReference type="InterPro" id="IPR016181">
    <property type="entry name" value="Acyl_CoA_acyltransferase"/>
</dbReference>
<gene>
    <name evidence="2" type="ORF">EKG83_33430</name>
</gene>
<sequence>MSALHLAVSNAAVLTTTLARARGHELVERPGFLAMRGPTLLRVLVRRPDLDADDLAELNLLVKRAEARVLVEDSYGTVDGAALDLTARHMPVMVREPGPLPEPALEVTPARTAAELAVVERVVVDGFPVPGFPVGGALPAALLDTGWCHAHLAWRDGRPAGACLTIVADGVGGVYWVTTLPEHRSRGVGRALMHAVLNQFPVPMTLTAARPGRPLYDSLGFSVVTEATWWSNGG</sequence>
<dbReference type="AlphaFoldDB" id="A0A5Q0H627"/>
<dbReference type="Gene3D" id="3.40.630.30">
    <property type="match status" value="1"/>
</dbReference>
<dbReference type="KEGG" id="ssyi:EKG83_33430"/>
<evidence type="ECO:0000313" key="3">
    <source>
        <dbReference type="Proteomes" id="UP000325787"/>
    </source>
</evidence>
<dbReference type="Proteomes" id="UP000325787">
    <property type="component" value="Chromosome"/>
</dbReference>
<dbReference type="InterPro" id="IPR000182">
    <property type="entry name" value="GNAT_dom"/>
</dbReference>
<dbReference type="GO" id="GO:0016747">
    <property type="term" value="F:acyltransferase activity, transferring groups other than amino-acyl groups"/>
    <property type="evidence" value="ECO:0007669"/>
    <property type="project" value="InterPro"/>
</dbReference>
<protein>
    <submittedName>
        <fullName evidence="2">GNAT family N-acetyltransferase</fullName>
    </submittedName>
</protein>
<organism evidence="2 3">
    <name type="scientific">Saccharothrix syringae</name>
    <name type="common">Nocardiopsis syringae</name>
    <dbReference type="NCBI Taxonomy" id="103733"/>
    <lineage>
        <taxon>Bacteria</taxon>
        <taxon>Bacillati</taxon>
        <taxon>Actinomycetota</taxon>
        <taxon>Actinomycetes</taxon>
        <taxon>Pseudonocardiales</taxon>
        <taxon>Pseudonocardiaceae</taxon>
        <taxon>Saccharothrix</taxon>
    </lineage>
</organism>
<dbReference type="PROSITE" id="PS51186">
    <property type="entry name" value="GNAT"/>
    <property type="match status" value="1"/>
</dbReference>
<dbReference type="RefSeq" id="WP_033433010.1">
    <property type="nucleotide sequence ID" value="NZ_CP034550.1"/>
</dbReference>
<accession>A0A5Q0H627</accession>
<feature type="domain" description="N-acetyltransferase" evidence="1">
    <location>
        <begin position="105"/>
        <end position="234"/>
    </location>
</feature>
<dbReference type="SUPFAM" id="SSF55729">
    <property type="entry name" value="Acyl-CoA N-acyltransferases (Nat)"/>
    <property type="match status" value="1"/>
</dbReference>
<reference evidence="3" key="1">
    <citation type="journal article" date="2021" name="Curr. Microbiol.">
        <title>Complete genome of nocamycin-producing strain Saccharothrix syringae NRRL B-16468 reveals the biosynthetic potential for secondary metabolites.</title>
        <authorList>
            <person name="Mo X."/>
            <person name="Yang S."/>
        </authorList>
    </citation>
    <scope>NUCLEOTIDE SEQUENCE [LARGE SCALE GENOMIC DNA]</scope>
    <source>
        <strain evidence="3">ATCC 51364 / DSM 43886 / JCM 6844 / KCTC 9398 / NBRC 14523 / NRRL B-16468 / INA 2240</strain>
    </source>
</reference>
<proteinExistence type="predicted"/>
<name>A0A5Q0H627_SACSY</name>